<feature type="transmembrane region" description="Helical" evidence="7">
    <location>
        <begin position="87"/>
        <end position="109"/>
    </location>
</feature>
<dbReference type="GO" id="GO:0043190">
    <property type="term" value="C:ATP-binding cassette (ABC) transporter complex"/>
    <property type="evidence" value="ECO:0007669"/>
    <property type="project" value="TreeGrafter"/>
</dbReference>
<dbReference type="SUPFAM" id="SSF161098">
    <property type="entry name" value="MetI-like"/>
    <property type="match status" value="2"/>
</dbReference>
<dbReference type="GO" id="GO:0005275">
    <property type="term" value="F:amine transmembrane transporter activity"/>
    <property type="evidence" value="ECO:0007669"/>
    <property type="project" value="TreeGrafter"/>
</dbReference>
<keyword evidence="5 7" id="KW-1133">Transmembrane helix</keyword>
<dbReference type="Pfam" id="PF00528">
    <property type="entry name" value="BPD_transp_1"/>
    <property type="match status" value="2"/>
</dbReference>
<name>A0A4R4VU62_9ACTN</name>
<comment type="similarity">
    <text evidence="7">Belongs to the binding-protein-dependent transport system permease family.</text>
</comment>
<feature type="transmembrane region" description="Helical" evidence="7">
    <location>
        <begin position="423"/>
        <end position="440"/>
    </location>
</feature>
<feature type="transmembrane region" description="Helical" evidence="7">
    <location>
        <begin position="294"/>
        <end position="311"/>
    </location>
</feature>
<organism evidence="9 10">
    <name type="scientific">Nonomuraea deserti</name>
    <dbReference type="NCBI Taxonomy" id="1848322"/>
    <lineage>
        <taxon>Bacteria</taxon>
        <taxon>Bacillati</taxon>
        <taxon>Actinomycetota</taxon>
        <taxon>Actinomycetes</taxon>
        <taxon>Streptosporangiales</taxon>
        <taxon>Streptosporangiaceae</taxon>
        <taxon>Nonomuraea</taxon>
    </lineage>
</organism>
<dbReference type="CDD" id="cd06261">
    <property type="entry name" value="TM_PBP2"/>
    <property type="match status" value="2"/>
</dbReference>
<feature type="domain" description="ABC transmembrane type-1" evidence="8">
    <location>
        <begin position="443"/>
        <end position="623"/>
    </location>
</feature>
<evidence type="ECO:0000256" key="2">
    <source>
        <dbReference type="ARBA" id="ARBA00022448"/>
    </source>
</evidence>
<evidence type="ECO:0000313" key="10">
    <source>
        <dbReference type="Proteomes" id="UP000295258"/>
    </source>
</evidence>
<evidence type="ECO:0000256" key="3">
    <source>
        <dbReference type="ARBA" id="ARBA00022475"/>
    </source>
</evidence>
<proteinExistence type="inferred from homology"/>
<dbReference type="GO" id="GO:0031460">
    <property type="term" value="P:glycine betaine transport"/>
    <property type="evidence" value="ECO:0007669"/>
    <property type="project" value="TreeGrafter"/>
</dbReference>
<reference evidence="9 10" key="1">
    <citation type="submission" date="2019-03" db="EMBL/GenBank/DDBJ databases">
        <title>Draft genome sequences of novel Actinobacteria.</title>
        <authorList>
            <person name="Sahin N."/>
            <person name="Ay H."/>
            <person name="Saygin H."/>
        </authorList>
    </citation>
    <scope>NUCLEOTIDE SEQUENCE [LARGE SCALE GENOMIC DNA]</scope>
    <source>
        <strain evidence="9 10">KC310</strain>
    </source>
</reference>
<feature type="transmembrane region" description="Helical" evidence="7">
    <location>
        <begin position="446"/>
        <end position="469"/>
    </location>
</feature>
<evidence type="ECO:0000259" key="8">
    <source>
        <dbReference type="PROSITE" id="PS50928"/>
    </source>
</evidence>
<dbReference type="PROSITE" id="PS50928">
    <property type="entry name" value="ABC_TM1"/>
    <property type="match status" value="2"/>
</dbReference>
<dbReference type="EMBL" id="SMKO01000016">
    <property type="protein sequence ID" value="TDD09548.1"/>
    <property type="molecule type" value="Genomic_DNA"/>
</dbReference>
<keyword evidence="3" id="KW-1003">Cell membrane</keyword>
<dbReference type="PANTHER" id="PTHR47737:SF1">
    <property type="entry name" value="GLYCINE BETAINE_PROLINE BETAINE TRANSPORT SYSTEM PERMEASE PROTEIN PROW"/>
    <property type="match status" value="1"/>
</dbReference>
<feature type="transmembrane region" description="Helical" evidence="7">
    <location>
        <begin position="490"/>
        <end position="518"/>
    </location>
</feature>
<feature type="transmembrane region" description="Helical" evidence="7">
    <location>
        <begin position="183"/>
        <end position="210"/>
    </location>
</feature>
<dbReference type="GO" id="GO:0015871">
    <property type="term" value="P:choline transport"/>
    <property type="evidence" value="ECO:0007669"/>
    <property type="project" value="TreeGrafter"/>
</dbReference>
<keyword evidence="10" id="KW-1185">Reference proteome</keyword>
<feature type="domain" description="ABC transmembrane type-1" evidence="8">
    <location>
        <begin position="136"/>
        <end position="315"/>
    </location>
</feature>
<evidence type="ECO:0000256" key="5">
    <source>
        <dbReference type="ARBA" id="ARBA00022989"/>
    </source>
</evidence>
<protein>
    <submittedName>
        <fullName evidence="9">ABC transporter permease subunit</fullName>
    </submittedName>
</protein>
<dbReference type="GO" id="GO:0015226">
    <property type="term" value="F:carnitine transmembrane transporter activity"/>
    <property type="evidence" value="ECO:0007669"/>
    <property type="project" value="TreeGrafter"/>
</dbReference>
<dbReference type="PANTHER" id="PTHR47737">
    <property type="entry name" value="GLYCINE BETAINE/PROLINE BETAINE TRANSPORT SYSTEM PERMEASE PROTEIN PROW"/>
    <property type="match status" value="1"/>
</dbReference>
<feature type="transmembrane region" description="Helical" evidence="7">
    <location>
        <begin position="262"/>
        <end position="282"/>
    </location>
</feature>
<dbReference type="RefSeq" id="WP_132594192.1">
    <property type="nucleotide sequence ID" value="NZ_SMKO01000016.1"/>
</dbReference>
<feature type="transmembrane region" description="Helical" evidence="7">
    <location>
        <begin position="140"/>
        <end position="163"/>
    </location>
</feature>
<dbReference type="FunFam" id="1.10.3720.10:FF:000001">
    <property type="entry name" value="Glycine betaine ABC transporter, permease"/>
    <property type="match status" value="1"/>
</dbReference>
<dbReference type="AlphaFoldDB" id="A0A4R4VU62"/>
<feature type="transmembrane region" description="Helical" evidence="7">
    <location>
        <begin position="18"/>
        <end position="35"/>
    </location>
</feature>
<gene>
    <name evidence="9" type="ORF">E1292_09700</name>
</gene>
<feature type="transmembrane region" description="Helical" evidence="7">
    <location>
        <begin position="332"/>
        <end position="353"/>
    </location>
</feature>
<evidence type="ECO:0000256" key="1">
    <source>
        <dbReference type="ARBA" id="ARBA00004141"/>
    </source>
</evidence>
<comment type="caution">
    <text evidence="9">The sequence shown here is derived from an EMBL/GenBank/DDBJ whole genome shotgun (WGS) entry which is preliminary data.</text>
</comment>
<sequence>MSSATAVGRPARLGLPRWAAPAGAAVLFAAAYLVFRDTATLPHNKEAAPFLAVTELREWIDDNRNDNPLFLYFLNYIRLFVGGLYDAFHTVLLALGWPGITGVMGALGWLSGGRWIAALAVGGVSAFGLLGLWESSVDTLALVAVAVLLSLAVGIPLGVWAGLSWRVRRVLTPVLDVMQIMPTFAYLAPLALFFHIGAPAGAIATMIYAIPPAIRITALAISEVSPTAVEASASLGATGRQTLFKVYLPLARSTMALAVNQTIMMALSMVVIANLISAPGLGGDIIRGLSRAQVGIMLPAGVAVVIMAVVLDRMTMALSRRDAHAATSRADLAGAGALAVAGLALIPVLPRVWPENLTVNVVAEVNDAVRWAETNWYPVTTFIKDVTTRALLNPLESLLTSAPWWLVALAVLAAAWRVSGLRPALTALACLLAIALLGLWEHSMMTMSTVAVAVLVTLAIGLLLGVAAARSPRFSAVQRPILDAAQTMPAFVYLLPALALFGTTRFTAIFASVIYAVPPVVRLVEDGIRAVPATVVEAAASAGSTPRQLLWKVQLPMARRAILLAANQGIVMTLAMVVIGGLVGAGALGYDVVLGFSQRTDFGMGFVAGIATVLLGVMLDRITQGADRRSSPRKRKFT</sequence>
<dbReference type="Gene3D" id="1.10.3720.10">
    <property type="entry name" value="MetI-like"/>
    <property type="match status" value="2"/>
</dbReference>
<keyword evidence="6 7" id="KW-0472">Membrane</keyword>
<evidence type="ECO:0000256" key="6">
    <source>
        <dbReference type="ARBA" id="ARBA00023136"/>
    </source>
</evidence>
<dbReference type="Proteomes" id="UP000295258">
    <property type="component" value="Unassembled WGS sequence"/>
</dbReference>
<feature type="transmembrane region" description="Helical" evidence="7">
    <location>
        <begin position="115"/>
        <end position="133"/>
    </location>
</feature>
<keyword evidence="4 7" id="KW-0812">Transmembrane</keyword>
<accession>A0A4R4VU62</accession>
<evidence type="ECO:0000256" key="4">
    <source>
        <dbReference type="ARBA" id="ARBA00022692"/>
    </source>
</evidence>
<feature type="transmembrane region" description="Helical" evidence="7">
    <location>
        <begin position="602"/>
        <end position="619"/>
    </location>
</feature>
<dbReference type="InterPro" id="IPR035906">
    <property type="entry name" value="MetI-like_sf"/>
</dbReference>
<feature type="transmembrane region" description="Helical" evidence="7">
    <location>
        <begin position="562"/>
        <end position="590"/>
    </location>
</feature>
<evidence type="ECO:0000256" key="7">
    <source>
        <dbReference type="RuleBase" id="RU363032"/>
    </source>
</evidence>
<dbReference type="InterPro" id="IPR000515">
    <property type="entry name" value="MetI-like"/>
</dbReference>
<keyword evidence="2 7" id="KW-0813">Transport</keyword>
<evidence type="ECO:0000313" key="9">
    <source>
        <dbReference type="EMBL" id="TDD09548.1"/>
    </source>
</evidence>
<comment type="subcellular location">
    <subcellularLocation>
        <location evidence="7">Cell membrane</location>
        <topology evidence="7">Multi-pass membrane protein</topology>
    </subcellularLocation>
    <subcellularLocation>
        <location evidence="1">Membrane</location>
        <topology evidence="1">Multi-pass membrane protein</topology>
    </subcellularLocation>
</comment>